<dbReference type="GO" id="GO:0042803">
    <property type="term" value="F:protein homodimerization activity"/>
    <property type="evidence" value="ECO:0007669"/>
    <property type="project" value="UniProtKB-ARBA"/>
</dbReference>
<keyword evidence="2" id="KW-0472">Membrane</keyword>
<comment type="caution">
    <text evidence="4">The sequence shown here is derived from an EMBL/GenBank/DDBJ whole genome shotgun (WGS) entry which is preliminary data.</text>
</comment>
<dbReference type="Pfam" id="PF00069">
    <property type="entry name" value="Pkinase"/>
    <property type="match status" value="1"/>
</dbReference>
<accession>A0A540MLU1</accession>
<protein>
    <recommendedName>
        <fullName evidence="3">Protein kinase domain-containing protein</fullName>
    </recommendedName>
</protein>
<dbReference type="EMBL" id="VIEB01000228">
    <property type="protein sequence ID" value="TQD99785.1"/>
    <property type="molecule type" value="Genomic_DNA"/>
</dbReference>
<dbReference type="SUPFAM" id="SSF50985">
    <property type="entry name" value="RCC1/BLIP-II"/>
    <property type="match status" value="1"/>
</dbReference>
<keyword evidence="1" id="KW-0067">ATP-binding</keyword>
<dbReference type="Gene3D" id="3.30.200.20">
    <property type="entry name" value="Phosphorylase Kinase, domain 1"/>
    <property type="match status" value="1"/>
</dbReference>
<dbReference type="GO" id="GO:0005524">
    <property type="term" value="F:ATP binding"/>
    <property type="evidence" value="ECO:0007669"/>
    <property type="project" value="UniProtKB-UniRule"/>
</dbReference>
<evidence type="ECO:0000256" key="1">
    <source>
        <dbReference type="PROSITE-ProRule" id="PRU10141"/>
    </source>
</evidence>
<organism evidence="4 5">
    <name type="scientific">Malus baccata</name>
    <name type="common">Siberian crab apple</name>
    <name type="synonym">Pyrus baccata</name>
    <dbReference type="NCBI Taxonomy" id="106549"/>
    <lineage>
        <taxon>Eukaryota</taxon>
        <taxon>Viridiplantae</taxon>
        <taxon>Streptophyta</taxon>
        <taxon>Embryophyta</taxon>
        <taxon>Tracheophyta</taxon>
        <taxon>Spermatophyta</taxon>
        <taxon>Magnoliopsida</taxon>
        <taxon>eudicotyledons</taxon>
        <taxon>Gunneridae</taxon>
        <taxon>Pentapetalae</taxon>
        <taxon>rosids</taxon>
        <taxon>fabids</taxon>
        <taxon>Rosales</taxon>
        <taxon>Rosaceae</taxon>
        <taxon>Amygdaloideae</taxon>
        <taxon>Maleae</taxon>
        <taxon>Malus</taxon>
    </lineage>
</organism>
<dbReference type="AlphaFoldDB" id="A0A540MLU1"/>
<keyword evidence="2" id="KW-1133">Transmembrane helix</keyword>
<dbReference type="PROSITE" id="PS50011">
    <property type="entry name" value="PROTEIN_KINASE_DOM"/>
    <property type="match status" value="1"/>
</dbReference>
<evidence type="ECO:0000259" key="3">
    <source>
        <dbReference type="PROSITE" id="PS50011"/>
    </source>
</evidence>
<dbReference type="PROSITE" id="PS00107">
    <property type="entry name" value="PROTEIN_KINASE_ATP"/>
    <property type="match status" value="1"/>
</dbReference>
<dbReference type="InterPro" id="IPR009091">
    <property type="entry name" value="RCC1/BLIP-II"/>
</dbReference>
<evidence type="ECO:0000313" key="4">
    <source>
        <dbReference type="EMBL" id="TQD99785.1"/>
    </source>
</evidence>
<keyword evidence="2" id="KW-0812">Transmembrane</keyword>
<dbReference type="InterPro" id="IPR011009">
    <property type="entry name" value="Kinase-like_dom_sf"/>
</dbReference>
<dbReference type="Proteomes" id="UP000315295">
    <property type="component" value="Unassembled WGS sequence"/>
</dbReference>
<gene>
    <name evidence="4" type="ORF">C1H46_014637</name>
</gene>
<dbReference type="InterPro" id="IPR000719">
    <property type="entry name" value="Prot_kinase_dom"/>
</dbReference>
<dbReference type="GO" id="GO:0004672">
    <property type="term" value="F:protein kinase activity"/>
    <property type="evidence" value="ECO:0007669"/>
    <property type="project" value="InterPro"/>
</dbReference>
<sequence>MTLPHESFSLTAAILITTFISSLITPHDWWLADALGLASTTAITYGTPTVCGIVAESSTQSIQCFQNGQIAISVQPNISFESISGGKSFFCGLRSGGFALLCWETSLSSSNRFRPKLIYHSGSVALTDLAVGDDQVCAREVDSRMVRCWRGRDNESGVLFSSPGEALRFQTITSGSGFSCGILLNDGRVLCWGKSGVGAEIQTGFENVNMSSLVAGGSHACGLSMNGTLVCKGNNDFGQLNVPSSTSTFQFSGLALGANFTCAIRRKNGFVVCWGGRNTFEYDSVVITNVSFELISAGLDFVCGVTTSNLSVICWGPGWSSSHDNLPLGMIIPGPCVQGQCTSCVYPNSETLCHGSGEICRSCRAELPLALPLPPINQPTQASEPGFSLFKTKNRLLLVFAIVGSVGTFAGLCTIVFCLRTGLCGSWLNRHDSVRTESFPDPNVGCSAARVANVPTSLASSSMKGSLSGSPSKHGDKIESFHLVELSTATKHFSTENKIGAGSFGIVYKGKLADGREVAIKRGHTSTRNKKFQEKESAFDSELALLSRLHHKHLVKLVGSWPRIMAGELRSMMDKRVGQPDPNEGEAVELLAYTAMRCVNLEGKGRPSMTDIVANLERALALCDDDPFSFSTTTISLPSV</sequence>
<dbReference type="PANTHER" id="PTHR46146:SF1">
    <property type="entry name" value="SERINE_THREONINE-PROTEIN KINASE-LIKE PROTEIN CCR3"/>
    <property type="match status" value="1"/>
</dbReference>
<dbReference type="SUPFAM" id="SSF56112">
    <property type="entry name" value="Protein kinase-like (PK-like)"/>
    <property type="match status" value="1"/>
</dbReference>
<dbReference type="STRING" id="106549.A0A540MLU1"/>
<keyword evidence="1" id="KW-0547">Nucleotide-binding</keyword>
<reference evidence="4 5" key="1">
    <citation type="journal article" date="2019" name="G3 (Bethesda)">
        <title>Sequencing of a Wild Apple (Malus baccata) Genome Unravels the Differences Between Cultivated and Wild Apple Species Regarding Disease Resistance and Cold Tolerance.</title>
        <authorList>
            <person name="Chen X."/>
        </authorList>
    </citation>
    <scope>NUCLEOTIDE SEQUENCE [LARGE SCALE GENOMIC DNA]</scope>
    <source>
        <strain evidence="5">cv. Shandingzi</strain>
        <tissue evidence="4">Leaves</tissue>
    </source>
</reference>
<dbReference type="Gene3D" id="2.130.10.30">
    <property type="entry name" value="Regulator of chromosome condensation 1/beta-lactamase-inhibitor protein II"/>
    <property type="match status" value="1"/>
</dbReference>
<dbReference type="Pfam" id="PF13540">
    <property type="entry name" value="RCC1_2"/>
    <property type="match status" value="1"/>
</dbReference>
<evidence type="ECO:0000313" key="5">
    <source>
        <dbReference type="Proteomes" id="UP000315295"/>
    </source>
</evidence>
<name>A0A540MLU1_MALBA</name>
<dbReference type="PANTHER" id="PTHR46146">
    <property type="entry name" value="SERINE/THREONINE-PROTEIN KINASE-LIKE PROTEIN CCR4"/>
    <property type="match status" value="1"/>
</dbReference>
<proteinExistence type="predicted"/>
<feature type="domain" description="Protein kinase" evidence="3">
    <location>
        <begin position="493"/>
        <end position="640"/>
    </location>
</feature>
<keyword evidence="5" id="KW-1185">Reference proteome</keyword>
<feature type="transmembrane region" description="Helical" evidence="2">
    <location>
        <begin position="396"/>
        <end position="419"/>
    </location>
</feature>
<dbReference type="InterPro" id="IPR017441">
    <property type="entry name" value="Protein_kinase_ATP_BS"/>
</dbReference>
<evidence type="ECO:0000256" key="2">
    <source>
        <dbReference type="SAM" id="Phobius"/>
    </source>
</evidence>
<feature type="binding site" evidence="1">
    <location>
        <position position="521"/>
    </location>
    <ligand>
        <name>ATP</name>
        <dbReference type="ChEBI" id="CHEBI:30616"/>
    </ligand>
</feature>